<dbReference type="WBParaSite" id="MBELARI_LOCUS12914">
    <property type="protein sequence ID" value="MBELARI_LOCUS12914"/>
    <property type="gene ID" value="MBELARI_LOCUS12914"/>
</dbReference>
<reference evidence="4" key="1">
    <citation type="submission" date="2024-02" db="UniProtKB">
        <authorList>
            <consortium name="WormBaseParasite"/>
        </authorList>
    </citation>
    <scope>IDENTIFICATION</scope>
</reference>
<feature type="region of interest" description="Disordered" evidence="2">
    <location>
        <begin position="276"/>
        <end position="301"/>
    </location>
</feature>
<feature type="region of interest" description="Disordered" evidence="2">
    <location>
        <begin position="354"/>
        <end position="437"/>
    </location>
</feature>
<organism evidence="3 4">
    <name type="scientific">Mesorhabditis belari</name>
    <dbReference type="NCBI Taxonomy" id="2138241"/>
    <lineage>
        <taxon>Eukaryota</taxon>
        <taxon>Metazoa</taxon>
        <taxon>Ecdysozoa</taxon>
        <taxon>Nematoda</taxon>
        <taxon>Chromadorea</taxon>
        <taxon>Rhabditida</taxon>
        <taxon>Rhabditina</taxon>
        <taxon>Rhabditomorpha</taxon>
        <taxon>Rhabditoidea</taxon>
        <taxon>Rhabditidae</taxon>
        <taxon>Mesorhabditinae</taxon>
        <taxon>Mesorhabditis</taxon>
    </lineage>
</organism>
<dbReference type="Proteomes" id="UP000887575">
    <property type="component" value="Unassembled WGS sequence"/>
</dbReference>
<evidence type="ECO:0000256" key="2">
    <source>
        <dbReference type="SAM" id="MobiDB-lite"/>
    </source>
</evidence>
<feature type="compositionally biased region" description="Acidic residues" evidence="2">
    <location>
        <begin position="380"/>
        <end position="389"/>
    </location>
</feature>
<name>A0AAF3J2Y5_9BILA</name>
<evidence type="ECO:0000256" key="1">
    <source>
        <dbReference type="SAM" id="Coils"/>
    </source>
</evidence>
<protein>
    <submittedName>
        <fullName evidence="4">Uncharacterized protein</fullName>
    </submittedName>
</protein>
<feature type="region of interest" description="Disordered" evidence="2">
    <location>
        <begin position="68"/>
        <end position="101"/>
    </location>
</feature>
<proteinExistence type="predicted"/>
<feature type="compositionally biased region" description="Basic and acidic residues" evidence="2">
    <location>
        <begin position="390"/>
        <end position="418"/>
    </location>
</feature>
<evidence type="ECO:0000313" key="4">
    <source>
        <dbReference type="WBParaSite" id="MBELARI_LOCUS12914"/>
    </source>
</evidence>
<keyword evidence="1" id="KW-0175">Coiled coil</keyword>
<feature type="compositionally biased region" description="Polar residues" evidence="2">
    <location>
        <begin position="68"/>
        <end position="98"/>
    </location>
</feature>
<evidence type="ECO:0000313" key="3">
    <source>
        <dbReference type="Proteomes" id="UP000887575"/>
    </source>
</evidence>
<keyword evidence="3" id="KW-1185">Reference proteome</keyword>
<dbReference type="AlphaFoldDB" id="A0AAF3J2Y5"/>
<sequence length="437" mass="49919">MDNRVCASPPSIIYRAPHFQQHTVNLPIWNPIQPLTVTLPTNEGPTSKKVVPQEVRFVSPVIEHNDSVTISESETSNDSPKNLENNKTAQLPTTLKQANQREKDVYRNCQKVGPQVTKDHPGRHRKTVAFGRTTNVSQTVEAPNDIAAFQRGFQLVRQPQTATTMEMHQPAAEKAQENKENAPQTKVTLQTNARMHGTSNTKNITDWRPGFEASQREITGLKKEVASLKEEMEELKKKNAQQNEVIVKLQGQVIDLLTDKKRANLNLSSVSVQETISARHDTSHNRTAYQEGRGAPAKNRGTNKIMAGEQRKFSPKLEQILSSDAGIVESLWANDNPESMVVSVQRTPIHSVFDLPPRLDKKRNSVTPSRRYTVEHPPEEEFEELEDNYEEMRPRNQRNHYDRNDREDRQRRIQEIRQRLATSGNETRSQEDEFDEF</sequence>
<feature type="coiled-coil region" evidence="1">
    <location>
        <begin position="211"/>
        <end position="252"/>
    </location>
</feature>
<accession>A0AAF3J2Y5</accession>